<organism evidence="2 3">
    <name type="scientific">Toxocara canis</name>
    <name type="common">Canine roundworm</name>
    <dbReference type="NCBI Taxonomy" id="6265"/>
    <lineage>
        <taxon>Eukaryota</taxon>
        <taxon>Metazoa</taxon>
        <taxon>Ecdysozoa</taxon>
        <taxon>Nematoda</taxon>
        <taxon>Chromadorea</taxon>
        <taxon>Rhabditida</taxon>
        <taxon>Spirurina</taxon>
        <taxon>Ascaridomorpha</taxon>
        <taxon>Ascaridoidea</taxon>
        <taxon>Toxocaridae</taxon>
        <taxon>Toxocara</taxon>
    </lineage>
</organism>
<protein>
    <submittedName>
        <fullName evidence="2">Uncharacterized protein</fullName>
    </submittedName>
</protein>
<feature type="region of interest" description="Disordered" evidence="1">
    <location>
        <begin position="1"/>
        <end position="37"/>
    </location>
</feature>
<accession>A0A0B2VMN0</accession>
<feature type="compositionally biased region" description="Polar residues" evidence="1">
    <location>
        <begin position="13"/>
        <end position="37"/>
    </location>
</feature>
<keyword evidence="3" id="KW-1185">Reference proteome</keyword>
<reference evidence="2 3" key="1">
    <citation type="submission" date="2014-11" db="EMBL/GenBank/DDBJ databases">
        <title>Genetic blueprint of the zoonotic pathogen Toxocara canis.</title>
        <authorList>
            <person name="Zhu X.-Q."/>
            <person name="Korhonen P.K."/>
            <person name="Cai H."/>
            <person name="Young N.D."/>
            <person name="Nejsum P."/>
            <person name="von Samson-Himmelstjerna G."/>
            <person name="Boag P.R."/>
            <person name="Tan P."/>
            <person name="Li Q."/>
            <person name="Min J."/>
            <person name="Yang Y."/>
            <person name="Wang X."/>
            <person name="Fang X."/>
            <person name="Hall R.S."/>
            <person name="Hofmann A."/>
            <person name="Sternberg P.W."/>
            <person name="Jex A.R."/>
            <person name="Gasser R.B."/>
        </authorList>
    </citation>
    <scope>NUCLEOTIDE SEQUENCE [LARGE SCALE GENOMIC DNA]</scope>
    <source>
        <strain evidence="2">PN_DK_2014</strain>
    </source>
</reference>
<name>A0A0B2VMN0_TOXCA</name>
<dbReference type="EMBL" id="JPKZ01001296">
    <property type="protein sequence ID" value="KHN82833.1"/>
    <property type="molecule type" value="Genomic_DNA"/>
</dbReference>
<evidence type="ECO:0000256" key="1">
    <source>
        <dbReference type="SAM" id="MobiDB-lite"/>
    </source>
</evidence>
<dbReference type="Proteomes" id="UP000031036">
    <property type="component" value="Unassembled WGS sequence"/>
</dbReference>
<feature type="non-terminal residue" evidence="2">
    <location>
        <position position="122"/>
    </location>
</feature>
<evidence type="ECO:0000313" key="3">
    <source>
        <dbReference type="Proteomes" id="UP000031036"/>
    </source>
</evidence>
<dbReference type="AlphaFoldDB" id="A0A0B2VMN0"/>
<sequence>QHSPYVERGTDAGISTTQVQQEQPSRTQTNHKLESMSSYGEAAIQKETCHQSTMTASMFHPRHLWSVYSVYDFDFISRFSRFLDFKSIFEQKDSLEKALDVALIEVPLLTCNECQYIGELTK</sequence>
<feature type="non-terminal residue" evidence="2">
    <location>
        <position position="1"/>
    </location>
</feature>
<gene>
    <name evidence="2" type="ORF">Tcan_01165</name>
</gene>
<comment type="caution">
    <text evidence="2">The sequence shown here is derived from an EMBL/GenBank/DDBJ whole genome shotgun (WGS) entry which is preliminary data.</text>
</comment>
<evidence type="ECO:0000313" key="2">
    <source>
        <dbReference type="EMBL" id="KHN82833.1"/>
    </source>
</evidence>
<proteinExistence type="predicted"/>